<dbReference type="AlphaFoldDB" id="A0A1P8UKH9"/>
<dbReference type="Gene3D" id="3.40.50.2300">
    <property type="match status" value="2"/>
</dbReference>
<dbReference type="PANTHER" id="PTHR47628">
    <property type="match status" value="1"/>
</dbReference>
<reference evidence="1 2" key="1">
    <citation type="submission" date="2017-01" db="EMBL/GenBank/DDBJ databases">
        <title>Draft sequence of Acidihalobacter ferrooxidans strain DSM 14175 (strain V8).</title>
        <authorList>
            <person name="Khaleque H.N."/>
            <person name="Ramsay J.P."/>
            <person name="Murphy R.J.T."/>
            <person name="Kaksonen A.H."/>
            <person name="Boxall N.J."/>
            <person name="Watkin E.L.J."/>
        </authorList>
    </citation>
    <scope>NUCLEOTIDE SEQUENCE [LARGE SCALE GENOMIC DNA]</scope>
    <source>
        <strain evidence="1 2">V8</strain>
    </source>
</reference>
<dbReference type="CDD" id="cd06355">
    <property type="entry name" value="PBP1_FmdD-like"/>
    <property type="match status" value="1"/>
</dbReference>
<dbReference type="Proteomes" id="UP000243807">
    <property type="component" value="Chromosome"/>
</dbReference>
<dbReference type="InterPro" id="IPR006311">
    <property type="entry name" value="TAT_signal"/>
</dbReference>
<accession>A0A1P8UKH9</accession>
<evidence type="ECO:0000313" key="1">
    <source>
        <dbReference type="EMBL" id="APZ44330.1"/>
    </source>
</evidence>
<dbReference type="EMBL" id="CP019434">
    <property type="protein sequence ID" value="APZ44330.1"/>
    <property type="molecule type" value="Genomic_DNA"/>
</dbReference>
<dbReference type="PANTHER" id="PTHR47628:SF1">
    <property type="entry name" value="ALIPHATIC AMIDASE EXPRESSION-REGULATING PROTEIN"/>
    <property type="match status" value="1"/>
</dbReference>
<organism evidence="1 2">
    <name type="scientific">Acidihalobacter ferrooxydans</name>
    <dbReference type="NCBI Taxonomy" id="1765967"/>
    <lineage>
        <taxon>Bacteria</taxon>
        <taxon>Pseudomonadati</taxon>
        <taxon>Pseudomonadota</taxon>
        <taxon>Gammaproteobacteria</taxon>
        <taxon>Chromatiales</taxon>
        <taxon>Ectothiorhodospiraceae</taxon>
        <taxon>Acidihalobacter</taxon>
    </lineage>
</organism>
<evidence type="ECO:0000313" key="2">
    <source>
        <dbReference type="Proteomes" id="UP000243807"/>
    </source>
</evidence>
<gene>
    <name evidence="1" type="ORF">BW247_15560</name>
</gene>
<dbReference type="STRING" id="1765967.BW247_15560"/>
<dbReference type="Pfam" id="PF13433">
    <property type="entry name" value="Peripla_BP_5"/>
    <property type="match status" value="1"/>
</dbReference>
<proteinExistence type="predicted"/>
<name>A0A1P8UKH9_9GAMM</name>
<dbReference type="InterPro" id="IPR028082">
    <property type="entry name" value="Peripla_BP_I"/>
</dbReference>
<dbReference type="InterPro" id="IPR017777">
    <property type="entry name" value="ABC_urea-bd_UrtA"/>
</dbReference>
<dbReference type="RefSeq" id="WP_076837993.1">
    <property type="nucleotide sequence ID" value="NZ_CP019434.1"/>
</dbReference>
<keyword evidence="2" id="KW-1185">Reference proteome</keyword>
<dbReference type="KEGG" id="afy:BW247_15560"/>
<dbReference type="SUPFAM" id="SSF53822">
    <property type="entry name" value="Periplasmic binding protein-like I"/>
    <property type="match status" value="1"/>
</dbReference>
<sequence length="422" mass="46194">MKRREFLKGAGAAALGAAAYPIMGGLNIAHADALWKGGVTNETVKVGDLHSLSGTMAISEIPVKNAELLAINEINAKGGVLGRKIEPIVVDGASDWPLFARLAKKLITQDHVPTIFGCWTSASRKAVLPVVQHYNNLLWYPVQYEGMECSHNIIYTGACPNQQIEPSVEWLLKNKGKKFFLIGSDYVFPRTANAIIQAQLKALGGETVGVEYAPLGHMEFATIIDKIKYSGADVVYNTLNGSSNVAFFKQFQQAGLTPEKMPIMSTSIAEVEIQGIGPQYCAGHYASWNYFMTTDTPQNKAFIKAYKDAYGQDSVTDDPIEHGYVNVYLWAKAAEKAGTFDPDKVRDAASTFSFDAPQGVVQVSAENQNMSQIVRVGEIQPNGMFKEVWHTPEPVKPQPYSPYISDMTCDWPKGGLIKRTSA</sequence>
<dbReference type="PROSITE" id="PS51318">
    <property type="entry name" value="TAT"/>
    <property type="match status" value="1"/>
</dbReference>
<dbReference type="OrthoDB" id="5288800at2"/>
<protein>
    <submittedName>
        <fullName evidence="1">Urea ABC transporter substrate-binding protein</fullName>
    </submittedName>
</protein>
<dbReference type="NCBIfam" id="TIGR03407">
    <property type="entry name" value="urea_ABC_UrtA"/>
    <property type="match status" value="1"/>
</dbReference>